<dbReference type="Proteomes" id="UP000192223">
    <property type="component" value="Unplaced"/>
</dbReference>
<keyword evidence="2" id="KW-1185">Reference proteome</keyword>
<dbReference type="PANTHER" id="PTHR22774:SF11">
    <property type="entry name" value="CHOREIN N-TERMINAL DOMAIN-CONTAINING PROTEIN"/>
    <property type="match status" value="1"/>
</dbReference>
<sequence length="167" mass="19337">MSVVTGLADFFEDEIYPIPLPMVVSLKNIALHLNEDRPPTNITSPGPIPIDLNITELFIKRNEDGVFHIEPMKINKENENASISNEVESLRSIVQELQLENKDLRRHMETFEQVSKENMDLHRYKEEYESMRHALIMAESKVTEMDEKYTKLLAFISPECSQCDGNR</sequence>
<dbReference type="Pfam" id="PF24917">
    <property type="entry name" value="BLTP3A_B"/>
    <property type="match status" value="1"/>
</dbReference>
<dbReference type="RefSeq" id="XP_025835028.1">
    <property type="nucleotide sequence ID" value="XM_025979243.1"/>
</dbReference>
<dbReference type="PANTHER" id="PTHR22774">
    <property type="entry name" value="CHOREIN N-TERMINAL DOMAIN-CONTAINING PROTEIN"/>
    <property type="match status" value="1"/>
</dbReference>
<protein>
    <submittedName>
        <fullName evidence="3">UHRF1-binding protein 1-like</fullName>
    </submittedName>
</protein>
<dbReference type="OrthoDB" id="43807at2759"/>
<dbReference type="InterPro" id="IPR026728">
    <property type="entry name" value="BLTP3A/B"/>
</dbReference>
<accession>A0A7F5RGD3</accession>
<feature type="coiled-coil region" evidence="1">
    <location>
        <begin position="80"/>
        <end position="141"/>
    </location>
</feature>
<keyword evidence="1" id="KW-0175">Coiled coil</keyword>
<dbReference type="InParanoid" id="A0A7F5RGD3"/>
<gene>
    <name evidence="3" type="primary">LOC112905897</name>
</gene>
<evidence type="ECO:0000313" key="3">
    <source>
        <dbReference type="RefSeq" id="XP_025835028.1"/>
    </source>
</evidence>
<dbReference type="AlphaFoldDB" id="A0A7F5RGD3"/>
<organism evidence="2 3">
    <name type="scientific">Agrilus planipennis</name>
    <name type="common">Emerald ash borer</name>
    <name type="synonym">Agrilus marcopoli</name>
    <dbReference type="NCBI Taxonomy" id="224129"/>
    <lineage>
        <taxon>Eukaryota</taxon>
        <taxon>Metazoa</taxon>
        <taxon>Ecdysozoa</taxon>
        <taxon>Arthropoda</taxon>
        <taxon>Hexapoda</taxon>
        <taxon>Insecta</taxon>
        <taxon>Pterygota</taxon>
        <taxon>Neoptera</taxon>
        <taxon>Endopterygota</taxon>
        <taxon>Coleoptera</taxon>
        <taxon>Polyphaga</taxon>
        <taxon>Elateriformia</taxon>
        <taxon>Buprestoidea</taxon>
        <taxon>Buprestidae</taxon>
        <taxon>Agrilinae</taxon>
        <taxon>Agrilus</taxon>
    </lineage>
</organism>
<dbReference type="GeneID" id="112905897"/>
<name>A0A7F5RGD3_AGRPL</name>
<reference evidence="3" key="1">
    <citation type="submission" date="2025-08" db="UniProtKB">
        <authorList>
            <consortium name="RefSeq"/>
        </authorList>
    </citation>
    <scope>IDENTIFICATION</scope>
    <source>
        <tissue evidence="3">Entire body</tissue>
    </source>
</reference>
<proteinExistence type="predicted"/>
<evidence type="ECO:0000313" key="2">
    <source>
        <dbReference type="Proteomes" id="UP000192223"/>
    </source>
</evidence>
<evidence type="ECO:0000256" key="1">
    <source>
        <dbReference type="SAM" id="Coils"/>
    </source>
</evidence>
<dbReference type="KEGG" id="apln:112905897"/>